<dbReference type="OrthoDB" id="9801814at2"/>
<dbReference type="InterPro" id="IPR058625">
    <property type="entry name" value="MdtA-like_BSH"/>
</dbReference>
<evidence type="ECO:0000259" key="6">
    <source>
        <dbReference type="Pfam" id="PF25967"/>
    </source>
</evidence>
<feature type="domain" description="Multidrug resistance protein MdtA-like beta-barrel" evidence="5">
    <location>
        <begin position="206"/>
        <end position="289"/>
    </location>
</feature>
<dbReference type="Pfam" id="PF25876">
    <property type="entry name" value="HH_MFP_RND"/>
    <property type="match status" value="1"/>
</dbReference>
<comment type="caution">
    <text evidence="7">The sequence shown here is derived from an EMBL/GenBank/DDBJ whole genome shotgun (WGS) entry which is preliminary data.</text>
</comment>
<dbReference type="GO" id="GO:0005886">
    <property type="term" value="C:plasma membrane"/>
    <property type="evidence" value="ECO:0007669"/>
    <property type="project" value="TreeGrafter"/>
</dbReference>
<evidence type="ECO:0000313" key="8">
    <source>
        <dbReference type="Proteomes" id="UP000050421"/>
    </source>
</evidence>
<dbReference type="eggNOG" id="COG0845">
    <property type="taxonomic scope" value="Bacteria"/>
</dbReference>
<evidence type="ECO:0000259" key="4">
    <source>
        <dbReference type="Pfam" id="PF25917"/>
    </source>
</evidence>
<dbReference type="GO" id="GO:0022857">
    <property type="term" value="F:transmembrane transporter activity"/>
    <property type="evidence" value="ECO:0007669"/>
    <property type="project" value="InterPro"/>
</dbReference>
<dbReference type="AlphaFoldDB" id="A0A0P7YL52"/>
<dbReference type="NCBIfam" id="TIGR01730">
    <property type="entry name" value="RND_mfp"/>
    <property type="match status" value="1"/>
</dbReference>
<reference evidence="7 8" key="1">
    <citation type="submission" date="2015-09" db="EMBL/GenBank/DDBJ databases">
        <title>Identification and resolution of microdiversity through metagenomic sequencing of parallel consortia.</title>
        <authorList>
            <person name="Nelson W.C."/>
            <person name="Romine M.F."/>
            <person name="Lindemann S.R."/>
        </authorList>
    </citation>
    <scope>NUCLEOTIDE SEQUENCE [LARGE SCALE GENOMIC DNA]</scope>
    <source>
        <strain evidence="7">HL-49</strain>
    </source>
</reference>
<dbReference type="STRING" id="1305737.GCA_000526355_02548"/>
<sequence length="378" mass="42203">MNKFLTRLFFGIAILSSCSDKTETPTVTPSPEIKVVKISSQKVQIEKDFVAQVYGKQDVPIRTRTEGYLEGIHFIEGKLVRKGELLYTIDPDPLREAVNAANSQLAEAKVALTQAENDLARYEPLAEINAVSKKDLDAAVAKRDAAIAAVNAAKANLNFQNIQLGYSQIKSPIDGLIGKTNAKVGEFVGRNPNPVILNTVSLIDSIRVEFFLAENDYLTLFREYQVSRDQSRTQLPLRLVLSDGSLFEETGYVDFINREIDTSTGTILIQASFPNPERLIRPGQFARVRAITAEVENGVIIPQRTVSEFQGKFFVFKVGENDVISRDEVIITGKYRDYFLIESGIKDGDRIVIEGLQQVRNGMTILPEEVEFTSQYKD</sequence>
<name>A0A0P7YL52_9BACT</name>
<dbReference type="PATRIC" id="fig|1305737.6.peg.2351"/>
<proteinExistence type="inferred from homology"/>
<feature type="domain" description="Multidrug resistance protein MdtA-like C-terminal permuted SH3" evidence="6">
    <location>
        <begin position="297"/>
        <end position="357"/>
    </location>
</feature>
<dbReference type="Pfam" id="PF25967">
    <property type="entry name" value="RND-MFP_C"/>
    <property type="match status" value="1"/>
</dbReference>
<evidence type="ECO:0000256" key="1">
    <source>
        <dbReference type="ARBA" id="ARBA00004196"/>
    </source>
</evidence>
<dbReference type="GO" id="GO:0030313">
    <property type="term" value="C:cell envelope"/>
    <property type="evidence" value="ECO:0007669"/>
    <property type="project" value="UniProtKB-SubCell"/>
</dbReference>
<dbReference type="Gene3D" id="2.40.420.20">
    <property type="match status" value="1"/>
</dbReference>
<dbReference type="Proteomes" id="UP000050421">
    <property type="component" value="Unassembled WGS sequence"/>
</dbReference>
<dbReference type="InterPro" id="IPR006143">
    <property type="entry name" value="RND_pump_MFP"/>
</dbReference>
<dbReference type="InterPro" id="IPR058624">
    <property type="entry name" value="MdtA-like_HH"/>
</dbReference>
<evidence type="ECO:0000256" key="2">
    <source>
        <dbReference type="ARBA" id="ARBA00009477"/>
    </source>
</evidence>
<dbReference type="PANTHER" id="PTHR30158">
    <property type="entry name" value="ACRA/E-RELATED COMPONENT OF DRUG EFFLUX TRANSPORTER"/>
    <property type="match status" value="1"/>
</dbReference>
<dbReference type="Gene3D" id="2.40.30.170">
    <property type="match status" value="1"/>
</dbReference>
<dbReference type="InterPro" id="IPR058627">
    <property type="entry name" value="MdtA-like_C"/>
</dbReference>
<organism evidence="7 8">
    <name type="scientific">Algoriphagus marincola HL-49</name>
    <dbReference type="NCBI Taxonomy" id="1305737"/>
    <lineage>
        <taxon>Bacteria</taxon>
        <taxon>Pseudomonadati</taxon>
        <taxon>Bacteroidota</taxon>
        <taxon>Cytophagia</taxon>
        <taxon>Cytophagales</taxon>
        <taxon>Cyclobacteriaceae</taxon>
        <taxon>Algoriphagus</taxon>
    </lineage>
</organism>
<feature type="domain" description="Multidrug resistance protein MdtA-like alpha-helical hairpin" evidence="3">
    <location>
        <begin position="99"/>
        <end position="167"/>
    </location>
</feature>
<dbReference type="SUPFAM" id="SSF111369">
    <property type="entry name" value="HlyD-like secretion proteins"/>
    <property type="match status" value="1"/>
</dbReference>
<gene>
    <name evidence="7" type="primary">cmeA</name>
    <name evidence="7" type="ORF">HLUCCX10_08620</name>
</gene>
<dbReference type="Pfam" id="PF25944">
    <property type="entry name" value="Beta-barrel_RND"/>
    <property type="match status" value="1"/>
</dbReference>
<comment type="similarity">
    <text evidence="2">Belongs to the membrane fusion protein (MFP) (TC 8.A.1) family.</text>
</comment>
<dbReference type="GO" id="GO:0046677">
    <property type="term" value="P:response to antibiotic"/>
    <property type="evidence" value="ECO:0007669"/>
    <property type="project" value="TreeGrafter"/>
</dbReference>
<evidence type="ECO:0000259" key="5">
    <source>
        <dbReference type="Pfam" id="PF25944"/>
    </source>
</evidence>
<dbReference type="Gene3D" id="2.40.50.100">
    <property type="match status" value="1"/>
</dbReference>
<accession>A0A0P7YL52</accession>
<dbReference type="Pfam" id="PF25917">
    <property type="entry name" value="BSH_RND"/>
    <property type="match status" value="1"/>
</dbReference>
<feature type="domain" description="Multidrug resistance protein MdtA-like barrel-sandwich hybrid" evidence="4">
    <location>
        <begin position="59"/>
        <end position="190"/>
    </location>
</feature>
<comment type="subcellular location">
    <subcellularLocation>
        <location evidence="1">Cell envelope</location>
    </subcellularLocation>
</comment>
<dbReference type="Gene3D" id="1.10.287.470">
    <property type="entry name" value="Helix hairpin bin"/>
    <property type="match status" value="1"/>
</dbReference>
<dbReference type="InterPro" id="IPR058626">
    <property type="entry name" value="MdtA-like_b-barrel"/>
</dbReference>
<dbReference type="PROSITE" id="PS51257">
    <property type="entry name" value="PROKAR_LIPOPROTEIN"/>
    <property type="match status" value="1"/>
</dbReference>
<dbReference type="EMBL" id="LJXT01000046">
    <property type="protein sequence ID" value="KPQ15870.1"/>
    <property type="molecule type" value="Genomic_DNA"/>
</dbReference>
<evidence type="ECO:0000313" key="7">
    <source>
        <dbReference type="EMBL" id="KPQ15870.1"/>
    </source>
</evidence>
<evidence type="ECO:0000259" key="3">
    <source>
        <dbReference type="Pfam" id="PF25876"/>
    </source>
</evidence>
<protein>
    <submittedName>
        <fullName evidence="7">RND-type efflux system membrane fusion component CmeA</fullName>
    </submittedName>
</protein>